<accession>A0A6J6D139</accession>
<dbReference type="InterPro" id="IPR029058">
    <property type="entry name" value="AB_hydrolase_fold"/>
</dbReference>
<sequence>MAHSITTHTTTANGIDFTYLSCGTGPLALCLHGFPDSPHSWRHLMVALADAGFRAVAPFTRGYAPTSIAPDGMYQTGALSADANALHEALGGDSSAVLIGHDWGAPSVYGAAASEPQRWKRVVGMSVPPGPAMGAAFVGNLEQAKKSWYMFYFQHPLSDLVVPANDLAFIDMLWRDWSPDLEGSSDAENCKECLREPEHLQAALGYYRCTLGSGPRDTRYDEIQNAGSGELPMPTLYIHGANDGCIGRDVAESVRVFSPWAQVEIVEGAGHFLQLEKPAEVNALIIDFLTAS</sequence>
<gene>
    <name evidence="3" type="ORF">UFOPK1572_00585</name>
</gene>
<reference evidence="3" key="1">
    <citation type="submission" date="2020-05" db="EMBL/GenBank/DDBJ databases">
        <authorList>
            <person name="Chiriac C."/>
            <person name="Salcher M."/>
            <person name="Ghai R."/>
            <person name="Kavagutti S V."/>
        </authorList>
    </citation>
    <scope>NUCLEOTIDE SEQUENCE</scope>
</reference>
<dbReference type="PRINTS" id="PR00412">
    <property type="entry name" value="EPOXHYDRLASE"/>
</dbReference>
<dbReference type="InterPro" id="IPR000639">
    <property type="entry name" value="Epox_hydrolase-like"/>
</dbReference>
<feature type="domain" description="AB hydrolase-1" evidence="2">
    <location>
        <begin position="29"/>
        <end position="278"/>
    </location>
</feature>
<keyword evidence="1" id="KW-0378">Hydrolase</keyword>
<dbReference type="Gene3D" id="3.40.50.1820">
    <property type="entry name" value="alpha/beta hydrolase"/>
    <property type="match status" value="1"/>
</dbReference>
<dbReference type="Pfam" id="PF00561">
    <property type="entry name" value="Abhydrolase_1"/>
    <property type="match status" value="1"/>
</dbReference>
<dbReference type="GO" id="GO:0016787">
    <property type="term" value="F:hydrolase activity"/>
    <property type="evidence" value="ECO:0007669"/>
    <property type="project" value="UniProtKB-KW"/>
</dbReference>
<dbReference type="InterPro" id="IPR000073">
    <property type="entry name" value="AB_hydrolase_1"/>
</dbReference>
<evidence type="ECO:0000259" key="2">
    <source>
        <dbReference type="Pfam" id="PF00561"/>
    </source>
</evidence>
<organism evidence="3">
    <name type="scientific">freshwater metagenome</name>
    <dbReference type="NCBI Taxonomy" id="449393"/>
    <lineage>
        <taxon>unclassified sequences</taxon>
        <taxon>metagenomes</taxon>
        <taxon>ecological metagenomes</taxon>
    </lineage>
</organism>
<evidence type="ECO:0000256" key="1">
    <source>
        <dbReference type="ARBA" id="ARBA00022801"/>
    </source>
</evidence>
<dbReference type="AlphaFoldDB" id="A0A6J6D139"/>
<protein>
    <submittedName>
        <fullName evidence="3">Unannotated protein</fullName>
    </submittedName>
</protein>
<dbReference type="SUPFAM" id="SSF53474">
    <property type="entry name" value="alpha/beta-Hydrolases"/>
    <property type="match status" value="1"/>
</dbReference>
<name>A0A6J6D139_9ZZZZ</name>
<proteinExistence type="predicted"/>
<dbReference type="EMBL" id="CAEZTC010000055">
    <property type="protein sequence ID" value="CAB4557472.1"/>
    <property type="molecule type" value="Genomic_DNA"/>
</dbReference>
<evidence type="ECO:0000313" key="3">
    <source>
        <dbReference type="EMBL" id="CAB4557472.1"/>
    </source>
</evidence>
<dbReference type="PANTHER" id="PTHR43329">
    <property type="entry name" value="EPOXIDE HYDROLASE"/>
    <property type="match status" value="1"/>
</dbReference>